<dbReference type="KEGG" id="bmx:BMS_1548"/>
<gene>
    <name evidence="1" type="ordered locus">BMS_1548</name>
</gene>
<organism evidence="1 2">
    <name type="scientific">Halobacteriovorax marinus (strain ATCC BAA-682 / DSM 15412 / SJ)</name>
    <name type="common">Bacteriovorax marinus</name>
    <dbReference type="NCBI Taxonomy" id="862908"/>
    <lineage>
        <taxon>Bacteria</taxon>
        <taxon>Pseudomonadati</taxon>
        <taxon>Bdellovibrionota</taxon>
        <taxon>Bacteriovoracia</taxon>
        <taxon>Bacteriovoracales</taxon>
        <taxon>Halobacteriovoraceae</taxon>
        <taxon>Halobacteriovorax</taxon>
    </lineage>
</organism>
<keyword evidence="2" id="KW-1185">Reference proteome</keyword>
<dbReference type="HOGENOM" id="CLU_2193294_0_0_7"/>
<dbReference type="OrthoDB" id="5295666at2"/>
<evidence type="ECO:0000313" key="1">
    <source>
        <dbReference type="EMBL" id="CBW26401.1"/>
    </source>
</evidence>
<evidence type="ECO:0000313" key="2">
    <source>
        <dbReference type="Proteomes" id="UP000008963"/>
    </source>
</evidence>
<name>E1X0R3_HALMS</name>
<accession>E1X0R3</accession>
<dbReference type="AlphaFoldDB" id="E1X0R3"/>
<reference evidence="2" key="1">
    <citation type="journal article" date="2013" name="ISME J.">
        <title>A small predatory core genome in the divergent marine Bacteriovorax marinus SJ and the terrestrial Bdellovibrio bacteriovorus.</title>
        <authorList>
            <person name="Crossman L.C."/>
            <person name="Chen H."/>
            <person name="Cerdeno-Tarraga A.M."/>
            <person name="Brooks K."/>
            <person name="Quail M.A."/>
            <person name="Pineiro S.A."/>
            <person name="Hobley L."/>
            <person name="Sockett R.E."/>
            <person name="Bentley S.D."/>
            <person name="Parkhill J."/>
            <person name="Williams H.N."/>
            <person name="Stine O.C."/>
        </authorList>
    </citation>
    <scope>NUCLEOTIDE SEQUENCE [LARGE SCALE GENOMIC DNA]</scope>
    <source>
        <strain evidence="2">ATCC BAA-682 / DSM 15412 / SJ</strain>
    </source>
</reference>
<dbReference type="Proteomes" id="UP000008963">
    <property type="component" value="Chromosome"/>
</dbReference>
<dbReference type="STRING" id="862908.BMS_1548"/>
<dbReference type="PATRIC" id="fig|862908.3.peg.1474"/>
<dbReference type="EMBL" id="FQ312005">
    <property type="protein sequence ID" value="CBW26401.1"/>
    <property type="molecule type" value="Genomic_DNA"/>
</dbReference>
<dbReference type="eggNOG" id="ENOG502ZET1">
    <property type="taxonomic scope" value="Bacteria"/>
</dbReference>
<dbReference type="RefSeq" id="WP_014244184.1">
    <property type="nucleotide sequence ID" value="NC_016620.1"/>
</dbReference>
<protein>
    <submittedName>
        <fullName evidence="1">Uncharacterized protein</fullName>
    </submittedName>
</protein>
<proteinExistence type="predicted"/>
<sequence>MTNKNEKESPLGDVIKKVVSIGVGAAFMTEDTVKNLLGDLPLPKDIVSGLVQNAKSAKEDFSNSVREEIAQHLSKVDPKKLVSEVLDGYDIEVNAKFSFKKKVKEDNE</sequence>